<gene>
    <name evidence="2" type="ORF">TEGL_22950</name>
</gene>
<reference evidence="2 3" key="1">
    <citation type="journal article" date="2023" name="PLoS ONE">
        <title>Genome-based metabolic and phylogenomic analysis of three Terrisporobacter species.</title>
        <authorList>
            <person name="Boer T."/>
            <person name="Bengelsdorf F.R."/>
            <person name="Bomeke M."/>
            <person name="Daniel R."/>
            <person name="Poehlein A."/>
        </authorList>
    </citation>
    <scope>NUCLEOTIDE SEQUENCE [LARGE SCALE GENOMIC DNA]</scope>
    <source>
        <strain evidence="2 3">DSM 1288</strain>
    </source>
</reference>
<dbReference type="RefSeq" id="WP_018590652.1">
    <property type="nucleotide sequence ID" value="NZ_CP117523.1"/>
</dbReference>
<organism evidence="2 3">
    <name type="scientific">Terrisporobacter glycolicus ATCC 14880 = DSM 1288</name>
    <dbReference type="NCBI Taxonomy" id="1121315"/>
    <lineage>
        <taxon>Bacteria</taxon>
        <taxon>Bacillati</taxon>
        <taxon>Bacillota</taxon>
        <taxon>Clostridia</taxon>
        <taxon>Peptostreptococcales</taxon>
        <taxon>Peptostreptococcaceae</taxon>
        <taxon>Terrisporobacter</taxon>
    </lineage>
</organism>
<feature type="transmembrane region" description="Helical" evidence="1">
    <location>
        <begin position="14"/>
        <end position="39"/>
    </location>
</feature>
<accession>A0ABZ2EVQ1</accession>
<name>A0ABZ2EVQ1_9FIRM</name>
<evidence type="ECO:0000256" key="1">
    <source>
        <dbReference type="SAM" id="Phobius"/>
    </source>
</evidence>
<keyword evidence="1" id="KW-1133">Transmembrane helix</keyword>
<dbReference type="Proteomes" id="UP001348492">
    <property type="component" value="Chromosome"/>
</dbReference>
<evidence type="ECO:0000313" key="2">
    <source>
        <dbReference type="EMBL" id="WWD83876.1"/>
    </source>
</evidence>
<keyword evidence="1" id="KW-0812">Transmembrane</keyword>
<dbReference type="EMBL" id="CP117523">
    <property type="protein sequence ID" value="WWD83876.1"/>
    <property type="molecule type" value="Genomic_DNA"/>
</dbReference>
<evidence type="ECO:0000313" key="3">
    <source>
        <dbReference type="Proteomes" id="UP001348492"/>
    </source>
</evidence>
<sequence length="44" mass="4786">METLEKVSKSVGKYMAIIVLIVAAVALFVLLLLVGYKLLGLTTY</sequence>
<keyword evidence="3" id="KW-1185">Reference proteome</keyword>
<proteinExistence type="predicted"/>
<protein>
    <submittedName>
        <fullName evidence="2">Uncharacterized protein</fullName>
    </submittedName>
</protein>
<keyword evidence="1" id="KW-0472">Membrane</keyword>